<name>A0ABT2HX48_9MICO</name>
<sequence>MTENTAQSFGSGSFHGEVNRSSAPRDVAGGGQPRVKSHDAGKAPFATPQHTKVPRLSRTKKSLIGIIGLAQLGLATAAGIDLARRDPKRIHGPKAFWYAVLPLNWIGPIAYFMSGRKLGRK</sequence>
<feature type="transmembrane region" description="Helical" evidence="2">
    <location>
        <begin position="62"/>
        <end position="83"/>
    </location>
</feature>
<keyword evidence="2" id="KW-1133">Transmembrane helix</keyword>
<evidence type="ECO:0008006" key="5">
    <source>
        <dbReference type="Google" id="ProtNLM"/>
    </source>
</evidence>
<evidence type="ECO:0000313" key="4">
    <source>
        <dbReference type="Proteomes" id="UP001525379"/>
    </source>
</evidence>
<accession>A0ABT2HX48</accession>
<feature type="transmembrane region" description="Helical" evidence="2">
    <location>
        <begin position="95"/>
        <end position="113"/>
    </location>
</feature>
<dbReference type="Proteomes" id="UP001525379">
    <property type="component" value="Unassembled WGS sequence"/>
</dbReference>
<organism evidence="3 4">
    <name type="scientific">Pseudoclavibacter albus</name>
    <dbReference type="NCBI Taxonomy" id="272241"/>
    <lineage>
        <taxon>Bacteria</taxon>
        <taxon>Bacillati</taxon>
        <taxon>Actinomycetota</taxon>
        <taxon>Actinomycetes</taxon>
        <taxon>Micrococcales</taxon>
        <taxon>Microbacteriaceae</taxon>
        <taxon>Pseudoclavibacter</taxon>
    </lineage>
</organism>
<evidence type="ECO:0000256" key="1">
    <source>
        <dbReference type="SAM" id="MobiDB-lite"/>
    </source>
</evidence>
<evidence type="ECO:0000313" key="3">
    <source>
        <dbReference type="EMBL" id="MCT2042884.1"/>
    </source>
</evidence>
<keyword evidence="2" id="KW-0812">Transmembrane</keyword>
<dbReference type="EMBL" id="JALXSQ010000019">
    <property type="protein sequence ID" value="MCT2042884.1"/>
    <property type="molecule type" value="Genomic_DNA"/>
</dbReference>
<comment type="caution">
    <text evidence="3">The sequence shown here is derived from an EMBL/GenBank/DDBJ whole genome shotgun (WGS) entry which is preliminary data.</text>
</comment>
<feature type="region of interest" description="Disordered" evidence="1">
    <location>
        <begin position="1"/>
        <end position="56"/>
    </location>
</feature>
<reference evidence="3 4" key="1">
    <citation type="submission" date="2022-04" db="EMBL/GenBank/DDBJ databases">
        <title>Human microbiome associated bacterial genomes.</title>
        <authorList>
            <person name="Sandstrom S."/>
            <person name="Salamzade R."/>
            <person name="Kalan L.R."/>
        </authorList>
    </citation>
    <scope>NUCLEOTIDE SEQUENCE [LARGE SCALE GENOMIC DNA]</scope>
    <source>
        <strain evidence="4">p3-SID1799</strain>
    </source>
</reference>
<gene>
    <name evidence="3" type="ORF">M3D15_06000</name>
</gene>
<feature type="compositionally biased region" description="Polar residues" evidence="1">
    <location>
        <begin position="1"/>
        <end position="11"/>
    </location>
</feature>
<proteinExistence type="predicted"/>
<evidence type="ECO:0000256" key="2">
    <source>
        <dbReference type="SAM" id="Phobius"/>
    </source>
</evidence>
<dbReference type="RefSeq" id="WP_260104222.1">
    <property type="nucleotide sequence ID" value="NZ_JALXSQ010000019.1"/>
</dbReference>
<protein>
    <recommendedName>
        <fullName evidence="5">PLDc_N domain-containing protein</fullName>
    </recommendedName>
</protein>
<keyword evidence="2" id="KW-0472">Membrane</keyword>
<keyword evidence="4" id="KW-1185">Reference proteome</keyword>